<keyword evidence="9" id="KW-1185">Reference proteome</keyword>
<dbReference type="InterPro" id="IPR013763">
    <property type="entry name" value="Cyclin-like_dom"/>
</dbReference>
<reference evidence="8" key="2">
    <citation type="submission" date="2023-05" db="EMBL/GenBank/DDBJ databases">
        <authorList>
            <person name="Schelkunov M.I."/>
        </authorList>
    </citation>
    <scope>NUCLEOTIDE SEQUENCE</scope>
    <source>
        <strain evidence="8">Hsosn_3</strain>
        <tissue evidence="8">Leaf</tissue>
    </source>
</reference>
<dbReference type="AlphaFoldDB" id="A0AAD8JBM8"/>
<dbReference type="FunFam" id="1.10.472.10:FF:000013">
    <property type="entry name" value="Cyclin A1"/>
    <property type="match status" value="1"/>
</dbReference>
<reference evidence="8" key="1">
    <citation type="submission" date="2023-02" db="EMBL/GenBank/DDBJ databases">
        <title>Genome of toxic invasive species Heracleum sosnowskyi carries increased number of genes despite the absence of recent whole-genome duplications.</title>
        <authorList>
            <person name="Schelkunov M."/>
            <person name="Shtratnikova V."/>
            <person name="Makarenko M."/>
            <person name="Klepikova A."/>
            <person name="Omelchenko D."/>
            <person name="Novikova G."/>
            <person name="Obukhova E."/>
            <person name="Bogdanov V."/>
            <person name="Penin A."/>
            <person name="Logacheva M."/>
        </authorList>
    </citation>
    <scope>NUCLEOTIDE SEQUENCE</scope>
    <source>
        <strain evidence="8">Hsosn_3</strain>
        <tissue evidence="8">Leaf</tissue>
    </source>
</reference>
<evidence type="ECO:0000256" key="1">
    <source>
        <dbReference type="ARBA" id="ARBA00006955"/>
    </source>
</evidence>
<protein>
    <submittedName>
        <fullName evidence="8">Cyclin N-terminal domain-containing protein</fullName>
    </submittedName>
</protein>
<sequence>MLLGKACAQHEQVISCQRDTENWPEITKKYEEICAPSLEEFCFITDNTYKRDEVLRMESQVSNFLDFQLSTPTTKKFLRRFVQEAQTCYKAPRIELEFLANYLAELTLPEYGFLKFLPSLIAASAVFLARWMLDQSNQPWNPTLEHYTNYKVSDLKPVVFGLQLLHLNTMDSPLKAVREKYKQPKFKGVASLSLPAPLDSANRYLDILSPLIFTELSFELLIHMLSLRLYSNLLSVVTTETMLAYSEKCKEACQSCSAACR</sequence>
<evidence type="ECO:0000256" key="5">
    <source>
        <dbReference type="RuleBase" id="RU000383"/>
    </source>
</evidence>
<dbReference type="GO" id="GO:0051301">
    <property type="term" value="P:cell division"/>
    <property type="evidence" value="ECO:0007669"/>
    <property type="project" value="UniProtKB-KW"/>
</dbReference>
<dbReference type="SUPFAM" id="SSF47954">
    <property type="entry name" value="Cyclin-like"/>
    <property type="match status" value="2"/>
</dbReference>
<dbReference type="InterPro" id="IPR039361">
    <property type="entry name" value="Cyclin"/>
</dbReference>
<dbReference type="Proteomes" id="UP001237642">
    <property type="component" value="Unassembled WGS sequence"/>
</dbReference>
<evidence type="ECO:0000256" key="2">
    <source>
        <dbReference type="ARBA" id="ARBA00022618"/>
    </source>
</evidence>
<evidence type="ECO:0000313" key="9">
    <source>
        <dbReference type="Proteomes" id="UP001237642"/>
    </source>
</evidence>
<dbReference type="PANTHER" id="PTHR10177">
    <property type="entry name" value="CYCLINS"/>
    <property type="match status" value="1"/>
</dbReference>
<evidence type="ECO:0000313" key="8">
    <source>
        <dbReference type="EMBL" id="KAK1401109.1"/>
    </source>
</evidence>
<dbReference type="Pfam" id="PF02984">
    <property type="entry name" value="Cyclin_C"/>
    <property type="match status" value="1"/>
</dbReference>
<dbReference type="InterPro" id="IPR004367">
    <property type="entry name" value="Cyclin_C-dom"/>
</dbReference>
<evidence type="ECO:0000256" key="3">
    <source>
        <dbReference type="ARBA" id="ARBA00023127"/>
    </source>
</evidence>
<evidence type="ECO:0000259" key="6">
    <source>
        <dbReference type="SMART" id="SM00385"/>
    </source>
</evidence>
<dbReference type="Pfam" id="PF00134">
    <property type="entry name" value="Cyclin_N"/>
    <property type="match status" value="1"/>
</dbReference>
<dbReference type="CDD" id="cd20506">
    <property type="entry name" value="CYCLIN_AtCycA-like_rpt2"/>
    <property type="match status" value="1"/>
</dbReference>
<accession>A0AAD8JBM8</accession>
<comment type="similarity">
    <text evidence="1">Belongs to the cyclin family. Cyclin AB subfamily.</text>
</comment>
<dbReference type="InterPro" id="IPR006671">
    <property type="entry name" value="Cyclin_N"/>
</dbReference>
<evidence type="ECO:0000256" key="4">
    <source>
        <dbReference type="ARBA" id="ARBA00023306"/>
    </source>
</evidence>
<name>A0AAD8JBM8_9APIA</name>
<dbReference type="EMBL" id="JAUIZM010000001">
    <property type="protein sequence ID" value="KAK1401109.1"/>
    <property type="molecule type" value="Genomic_DNA"/>
</dbReference>
<gene>
    <name evidence="8" type="ORF">POM88_000714</name>
</gene>
<feature type="domain" description="Cyclin-like" evidence="6">
    <location>
        <begin position="76"/>
        <end position="164"/>
    </location>
</feature>
<keyword evidence="3 5" id="KW-0195">Cyclin</keyword>
<keyword evidence="2" id="KW-0132">Cell division</keyword>
<proteinExistence type="inferred from homology"/>
<keyword evidence="4" id="KW-0131">Cell cycle</keyword>
<comment type="caution">
    <text evidence="8">The sequence shown here is derived from an EMBL/GenBank/DDBJ whole genome shotgun (WGS) entry which is preliminary data.</text>
</comment>
<dbReference type="SMART" id="SM01332">
    <property type="entry name" value="Cyclin_C"/>
    <property type="match status" value="1"/>
</dbReference>
<dbReference type="SMART" id="SM00385">
    <property type="entry name" value="CYCLIN"/>
    <property type="match status" value="1"/>
</dbReference>
<feature type="domain" description="Cyclin C-terminal" evidence="7">
    <location>
        <begin position="72"/>
        <end position="195"/>
    </location>
</feature>
<dbReference type="Gene3D" id="1.10.472.10">
    <property type="entry name" value="Cyclin-like"/>
    <property type="match status" value="2"/>
</dbReference>
<evidence type="ECO:0000259" key="7">
    <source>
        <dbReference type="SMART" id="SM01332"/>
    </source>
</evidence>
<dbReference type="InterPro" id="IPR036915">
    <property type="entry name" value="Cyclin-like_sf"/>
</dbReference>
<organism evidence="8 9">
    <name type="scientific">Heracleum sosnowskyi</name>
    <dbReference type="NCBI Taxonomy" id="360622"/>
    <lineage>
        <taxon>Eukaryota</taxon>
        <taxon>Viridiplantae</taxon>
        <taxon>Streptophyta</taxon>
        <taxon>Embryophyta</taxon>
        <taxon>Tracheophyta</taxon>
        <taxon>Spermatophyta</taxon>
        <taxon>Magnoliopsida</taxon>
        <taxon>eudicotyledons</taxon>
        <taxon>Gunneridae</taxon>
        <taxon>Pentapetalae</taxon>
        <taxon>asterids</taxon>
        <taxon>campanulids</taxon>
        <taxon>Apiales</taxon>
        <taxon>Apiaceae</taxon>
        <taxon>Apioideae</taxon>
        <taxon>apioid superclade</taxon>
        <taxon>Tordylieae</taxon>
        <taxon>Tordyliinae</taxon>
        <taxon>Heracleum</taxon>
    </lineage>
</organism>